<dbReference type="CDD" id="cd12148">
    <property type="entry name" value="fungal_TF_MHR"/>
    <property type="match status" value="1"/>
</dbReference>
<dbReference type="PROSITE" id="PS00028">
    <property type="entry name" value="ZINC_FINGER_C2H2_1"/>
    <property type="match status" value="2"/>
</dbReference>
<accession>A0AAJ0ALX9</accession>
<gene>
    <name evidence="4" type="ORF">BDP55DRAFT_631494</name>
</gene>
<dbReference type="Gene3D" id="3.30.160.60">
    <property type="entry name" value="Classic Zinc Finger"/>
    <property type="match status" value="1"/>
</dbReference>
<dbReference type="AlphaFoldDB" id="A0AAJ0ALX9"/>
<name>A0AAJ0ALX9_9PEZI</name>
<feature type="region of interest" description="Disordered" evidence="2">
    <location>
        <begin position="1"/>
        <end position="33"/>
    </location>
</feature>
<dbReference type="EMBL" id="JAHMHR010000018">
    <property type="protein sequence ID" value="KAK1676331.1"/>
    <property type="molecule type" value="Genomic_DNA"/>
</dbReference>
<keyword evidence="1" id="KW-0479">Metal-binding</keyword>
<dbReference type="SMART" id="SM00355">
    <property type="entry name" value="ZnF_C2H2"/>
    <property type="match status" value="2"/>
</dbReference>
<evidence type="ECO:0000256" key="2">
    <source>
        <dbReference type="SAM" id="MobiDB-lite"/>
    </source>
</evidence>
<dbReference type="InterPro" id="IPR013087">
    <property type="entry name" value="Znf_C2H2_type"/>
</dbReference>
<protein>
    <recommendedName>
        <fullName evidence="3">C2H2-type domain-containing protein</fullName>
    </recommendedName>
</protein>
<dbReference type="GeneID" id="85456815"/>
<evidence type="ECO:0000313" key="4">
    <source>
        <dbReference type="EMBL" id="KAK1676331.1"/>
    </source>
</evidence>
<keyword evidence="5" id="KW-1185">Reference proteome</keyword>
<evidence type="ECO:0000313" key="5">
    <source>
        <dbReference type="Proteomes" id="UP001224890"/>
    </source>
</evidence>
<sequence length="627" mass="70971">MSVNGATHTNGASLTNGYSHTNGMENPSADEGLQTDRNMQSRLRCYYGYCGRTFANGTLLLTHEATHNQSNNTAITFFCTFDGCPRSFDDAKNWRNHEENDHPSRFNTGIHWVCGQNTAAVGEGSFVVCNLAFTHQEQKEFVTHLVRSHHGRVAPEILEVGKILMEDCYPGNYEGFWCPRCAKALKFSSEQVYERLRRRGADQNSLSVTTIYGLCDEEMERYRLPWGPSVPQCQNSARSPLASRRTLTTISAEPEPRESGINSAEVSRSSSIIKISTPKASRDIMSGLNNFELVKQGVLQPEQVSELQDVFSRKYHPYCPISLAPFLIQPGLKQLQKRDYFLLAVSLTVASRDSPEHGIIQHYCWNHVRSLLLQVLLSYFWTQTPRTVEGLLLLSEWLPDIEKKGSTSEFQKDHFSGGRTTWSIVGLAVRWGYSLRLDRAAFRGPASGYSVDERQEQNRLIWMFLSSKLTAKDFPTLKPEAGSSTDGYASVLHAHLDLMQTLHNAHSILYSATEKTQSTIQQGDYPRYLGDLMEAAMAWSVNREDFQVSPKMKSTLRLSHEYHCLYINTFSFHAVVTREAQPQGYMNYLFNSMWPELVNSEHHGDSHDFEGELLCFDLDPSSGFESL</sequence>
<keyword evidence="1" id="KW-0863">Zinc-finger</keyword>
<dbReference type="InterPro" id="IPR052780">
    <property type="entry name" value="AAA_Catabolism_Regulators"/>
</dbReference>
<dbReference type="Proteomes" id="UP001224890">
    <property type="component" value="Unassembled WGS sequence"/>
</dbReference>
<comment type="caution">
    <text evidence="4">The sequence shown here is derived from an EMBL/GenBank/DDBJ whole genome shotgun (WGS) entry which is preliminary data.</text>
</comment>
<dbReference type="GO" id="GO:0005634">
    <property type="term" value="C:nucleus"/>
    <property type="evidence" value="ECO:0007669"/>
    <property type="project" value="TreeGrafter"/>
</dbReference>
<dbReference type="PANTHER" id="PTHR31644:SF1">
    <property type="entry name" value="ZN(II)2CYS6 TRANSCRIPTION FACTOR (EUROFUNG)"/>
    <property type="match status" value="1"/>
</dbReference>
<dbReference type="PANTHER" id="PTHR31644">
    <property type="entry name" value="TRANSCRIPTIONAL ACTIVATOR ARO80-RELATED"/>
    <property type="match status" value="1"/>
</dbReference>
<feature type="compositionally biased region" description="Polar residues" evidence="2">
    <location>
        <begin position="1"/>
        <end position="25"/>
    </location>
</feature>
<dbReference type="GO" id="GO:0000981">
    <property type="term" value="F:DNA-binding transcription factor activity, RNA polymerase II-specific"/>
    <property type="evidence" value="ECO:0007669"/>
    <property type="project" value="TreeGrafter"/>
</dbReference>
<proteinExistence type="predicted"/>
<dbReference type="RefSeq" id="XP_060430334.1">
    <property type="nucleotide sequence ID" value="XM_060572289.1"/>
</dbReference>
<organism evidence="4 5">
    <name type="scientific">Colletotrichum godetiae</name>
    <dbReference type="NCBI Taxonomy" id="1209918"/>
    <lineage>
        <taxon>Eukaryota</taxon>
        <taxon>Fungi</taxon>
        <taxon>Dikarya</taxon>
        <taxon>Ascomycota</taxon>
        <taxon>Pezizomycotina</taxon>
        <taxon>Sordariomycetes</taxon>
        <taxon>Hypocreomycetidae</taxon>
        <taxon>Glomerellales</taxon>
        <taxon>Glomerellaceae</taxon>
        <taxon>Colletotrichum</taxon>
        <taxon>Colletotrichum acutatum species complex</taxon>
    </lineage>
</organism>
<dbReference type="PROSITE" id="PS50157">
    <property type="entry name" value="ZINC_FINGER_C2H2_2"/>
    <property type="match status" value="1"/>
</dbReference>
<evidence type="ECO:0000256" key="1">
    <source>
        <dbReference type="PROSITE-ProRule" id="PRU00042"/>
    </source>
</evidence>
<dbReference type="GO" id="GO:0008270">
    <property type="term" value="F:zinc ion binding"/>
    <property type="evidence" value="ECO:0007669"/>
    <property type="project" value="UniProtKB-KW"/>
</dbReference>
<reference evidence="4" key="1">
    <citation type="submission" date="2021-06" db="EMBL/GenBank/DDBJ databases">
        <title>Comparative genomics, transcriptomics and evolutionary studies reveal genomic signatures of adaptation to plant cell wall in hemibiotrophic fungi.</title>
        <authorList>
            <consortium name="DOE Joint Genome Institute"/>
            <person name="Baroncelli R."/>
            <person name="Diaz J.F."/>
            <person name="Benocci T."/>
            <person name="Peng M."/>
            <person name="Battaglia E."/>
            <person name="Haridas S."/>
            <person name="Andreopoulos W."/>
            <person name="Labutti K."/>
            <person name="Pangilinan J."/>
            <person name="Floch G.L."/>
            <person name="Makela M.R."/>
            <person name="Henrissat B."/>
            <person name="Grigoriev I.V."/>
            <person name="Crouch J.A."/>
            <person name="De Vries R.P."/>
            <person name="Sukno S.A."/>
            <person name="Thon M.R."/>
        </authorList>
    </citation>
    <scope>NUCLEOTIDE SEQUENCE</scope>
    <source>
        <strain evidence="4">CBS 193.32</strain>
    </source>
</reference>
<evidence type="ECO:0000259" key="3">
    <source>
        <dbReference type="PROSITE" id="PS50157"/>
    </source>
</evidence>
<keyword evidence="1" id="KW-0862">Zinc</keyword>
<feature type="domain" description="C2H2-type" evidence="3">
    <location>
        <begin position="43"/>
        <end position="72"/>
    </location>
</feature>